<organism evidence="9 10">
    <name type="scientific">Periconia macrospinosa</name>
    <dbReference type="NCBI Taxonomy" id="97972"/>
    <lineage>
        <taxon>Eukaryota</taxon>
        <taxon>Fungi</taxon>
        <taxon>Dikarya</taxon>
        <taxon>Ascomycota</taxon>
        <taxon>Pezizomycotina</taxon>
        <taxon>Dothideomycetes</taxon>
        <taxon>Pleosporomycetidae</taxon>
        <taxon>Pleosporales</taxon>
        <taxon>Massarineae</taxon>
        <taxon>Periconiaceae</taxon>
        <taxon>Periconia</taxon>
    </lineage>
</organism>
<evidence type="ECO:0000256" key="3">
    <source>
        <dbReference type="ARBA" id="ARBA00022692"/>
    </source>
</evidence>
<evidence type="ECO:0000256" key="7">
    <source>
        <dbReference type="SAM" id="Phobius"/>
    </source>
</evidence>
<feature type="region of interest" description="Disordered" evidence="6">
    <location>
        <begin position="1"/>
        <end position="55"/>
    </location>
</feature>
<dbReference type="PROSITE" id="PS50850">
    <property type="entry name" value="MFS"/>
    <property type="match status" value="1"/>
</dbReference>
<evidence type="ECO:0000256" key="6">
    <source>
        <dbReference type="SAM" id="MobiDB-lite"/>
    </source>
</evidence>
<evidence type="ECO:0000256" key="4">
    <source>
        <dbReference type="ARBA" id="ARBA00022989"/>
    </source>
</evidence>
<evidence type="ECO:0000256" key="1">
    <source>
        <dbReference type="ARBA" id="ARBA00004141"/>
    </source>
</evidence>
<dbReference type="PANTHER" id="PTHR42718:SF9">
    <property type="entry name" value="MAJOR FACILITATOR SUPERFAMILY MULTIDRUG TRANSPORTER MFSC"/>
    <property type="match status" value="1"/>
</dbReference>
<feature type="transmembrane region" description="Helical" evidence="7">
    <location>
        <begin position="352"/>
        <end position="375"/>
    </location>
</feature>
<comment type="subcellular location">
    <subcellularLocation>
        <location evidence="1">Membrane</location>
        <topology evidence="1">Multi-pass membrane protein</topology>
    </subcellularLocation>
</comment>
<keyword evidence="4 7" id="KW-1133">Transmembrane helix</keyword>
<keyword evidence="3 7" id="KW-0812">Transmembrane</keyword>
<dbReference type="Gene3D" id="1.20.1250.20">
    <property type="entry name" value="MFS general substrate transporter like domains"/>
    <property type="match status" value="1"/>
</dbReference>
<evidence type="ECO:0000313" key="9">
    <source>
        <dbReference type="EMBL" id="PVH92372.1"/>
    </source>
</evidence>
<dbReference type="PANTHER" id="PTHR42718">
    <property type="entry name" value="MAJOR FACILITATOR SUPERFAMILY MULTIDRUG TRANSPORTER MFSC"/>
    <property type="match status" value="1"/>
</dbReference>
<feature type="transmembrane region" description="Helical" evidence="7">
    <location>
        <begin position="68"/>
        <end position="96"/>
    </location>
</feature>
<dbReference type="InterPro" id="IPR011701">
    <property type="entry name" value="MFS"/>
</dbReference>
<dbReference type="EMBL" id="KZ805689">
    <property type="protein sequence ID" value="PVH92372.1"/>
    <property type="molecule type" value="Genomic_DNA"/>
</dbReference>
<feature type="non-terminal residue" evidence="9">
    <location>
        <position position="399"/>
    </location>
</feature>
<dbReference type="SUPFAM" id="SSF103473">
    <property type="entry name" value="MFS general substrate transporter"/>
    <property type="match status" value="2"/>
</dbReference>
<gene>
    <name evidence="9" type="ORF">DM02DRAFT_733741</name>
</gene>
<dbReference type="GO" id="GO:0022857">
    <property type="term" value="F:transmembrane transporter activity"/>
    <property type="evidence" value="ECO:0007669"/>
    <property type="project" value="InterPro"/>
</dbReference>
<dbReference type="OrthoDB" id="5086884at2759"/>
<feature type="compositionally biased region" description="Basic and acidic residues" evidence="6">
    <location>
        <begin position="12"/>
        <end position="28"/>
    </location>
</feature>
<keyword evidence="2" id="KW-0813">Transport</keyword>
<dbReference type="InterPro" id="IPR036259">
    <property type="entry name" value="MFS_trans_sf"/>
</dbReference>
<feature type="transmembrane region" description="Helical" evidence="7">
    <location>
        <begin position="166"/>
        <end position="186"/>
    </location>
</feature>
<keyword evidence="5 7" id="KW-0472">Membrane</keyword>
<feature type="transmembrane region" description="Helical" evidence="7">
    <location>
        <begin position="135"/>
        <end position="154"/>
    </location>
</feature>
<dbReference type="AlphaFoldDB" id="A0A2V1D2X6"/>
<dbReference type="Proteomes" id="UP000244855">
    <property type="component" value="Unassembled WGS sequence"/>
</dbReference>
<protein>
    <submittedName>
        <fullName evidence="9">MFS general substrate transporter</fullName>
    </submittedName>
</protein>
<evidence type="ECO:0000256" key="5">
    <source>
        <dbReference type="ARBA" id="ARBA00023136"/>
    </source>
</evidence>
<feature type="transmembrane region" description="Helical" evidence="7">
    <location>
        <begin position="193"/>
        <end position="213"/>
    </location>
</feature>
<feature type="transmembrane region" description="Helical" evidence="7">
    <location>
        <begin position="298"/>
        <end position="316"/>
    </location>
</feature>
<feature type="transmembrane region" description="Helical" evidence="7">
    <location>
        <begin position="266"/>
        <end position="286"/>
    </location>
</feature>
<dbReference type="InterPro" id="IPR020846">
    <property type="entry name" value="MFS_dom"/>
</dbReference>
<proteinExistence type="predicted"/>
<feature type="transmembrane region" description="Helical" evidence="7">
    <location>
        <begin position="108"/>
        <end position="128"/>
    </location>
</feature>
<dbReference type="GO" id="GO:0016020">
    <property type="term" value="C:membrane"/>
    <property type="evidence" value="ECO:0007669"/>
    <property type="project" value="UniProtKB-SubCell"/>
</dbReference>
<accession>A0A2V1D2X6</accession>
<feature type="compositionally biased region" description="Acidic residues" evidence="6">
    <location>
        <begin position="45"/>
        <end position="55"/>
    </location>
</feature>
<keyword evidence="10" id="KW-1185">Reference proteome</keyword>
<evidence type="ECO:0000256" key="2">
    <source>
        <dbReference type="ARBA" id="ARBA00022448"/>
    </source>
</evidence>
<name>A0A2V1D2X6_9PLEO</name>
<sequence>MVSFESARSGRVRGEKSGGMEREGKGMDEMVQEASRQWRGGGEEERGEEGDGEELEEAKLPFTKARSIALVVTVTGAAFLNTLGVQSAVIILPTIGRDLNIPPTRQQWIVSAYNLTFGCFLLLWGRLADVYGKRIIFIGGSAWVAIASIIVPFVPNEIGFDIFRGLQGLGAAAMVPTAIGILGTTFPPGKAKNYAFSCYGAGAPMGSIFGNLFGGVVGEYLDWRWVFWIFGILALLCTVAGMLIIPPPPSPSPPPPQSTSPKARKSIDWLGGAIITSGLVLLLFALSEGNVVGWHTPWVPVLIVLSLLLILAFGFYQHVLEKRLVAAAGDPVQQQQCQRPLMKMSIFKNVKFTAANIVMMMFFASFNNFLIYATFWFQEFQGLSVIQTTLRFIPTGVTG</sequence>
<feature type="transmembrane region" description="Helical" evidence="7">
    <location>
        <begin position="225"/>
        <end position="245"/>
    </location>
</feature>
<evidence type="ECO:0000313" key="10">
    <source>
        <dbReference type="Proteomes" id="UP000244855"/>
    </source>
</evidence>
<reference evidence="9 10" key="1">
    <citation type="journal article" date="2018" name="Sci. Rep.">
        <title>Comparative genomics provides insights into the lifestyle and reveals functional heterogeneity of dark septate endophytic fungi.</title>
        <authorList>
            <person name="Knapp D.G."/>
            <person name="Nemeth J.B."/>
            <person name="Barry K."/>
            <person name="Hainaut M."/>
            <person name="Henrissat B."/>
            <person name="Johnson J."/>
            <person name="Kuo A."/>
            <person name="Lim J.H.P."/>
            <person name="Lipzen A."/>
            <person name="Nolan M."/>
            <person name="Ohm R.A."/>
            <person name="Tamas L."/>
            <person name="Grigoriev I.V."/>
            <person name="Spatafora J.W."/>
            <person name="Nagy L.G."/>
            <person name="Kovacs G.M."/>
        </authorList>
    </citation>
    <scope>NUCLEOTIDE SEQUENCE [LARGE SCALE GENOMIC DNA]</scope>
    <source>
        <strain evidence="9 10">DSE2036</strain>
    </source>
</reference>
<evidence type="ECO:0000259" key="8">
    <source>
        <dbReference type="PROSITE" id="PS50850"/>
    </source>
</evidence>
<dbReference type="Pfam" id="PF07690">
    <property type="entry name" value="MFS_1"/>
    <property type="match status" value="1"/>
</dbReference>
<feature type="domain" description="Major facilitator superfamily (MFS) profile" evidence="8">
    <location>
        <begin position="70"/>
        <end position="399"/>
    </location>
</feature>